<feature type="region of interest" description="Disordered" evidence="4">
    <location>
        <begin position="1"/>
        <end position="24"/>
    </location>
</feature>
<evidence type="ECO:0000313" key="7">
    <source>
        <dbReference type="EMBL" id="GAA2882244.1"/>
    </source>
</evidence>
<dbReference type="PANTHER" id="PTHR43464">
    <property type="entry name" value="METHYLTRANSFERASE"/>
    <property type="match status" value="1"/>
</dbReference>
<keyword evidence="3" id="KW-0949">S-adenosyl-L-methionine</keyword>
<dbReference type="Gene3D" id="3.40.50.150">
    <property type="entry name" value="Vaccinia Virus protein VP39"/>
    <property type="match status" value="1"/>
</dbReference>
<dbReference type="Pfam" id="PF08241">
    <property type="entry name" value="Methyltransf_11"/>
    <property type="match status" value="1"/>
</dbReference>
<feature type="compositionally biased region" description="Gly residues" evidence="4">
    <location>
        <begin position="146"/>
        <end position="163"/>
    </location>
</feature>
<sequence>MIKAAPSLRRMGHQRQSTGYDDGGCDARYTRTACLWGRRPDRIADALGDALSLPPAPDPPGTPDGSGPPAPPGGAGMSTAPPPVASAGPAVLDVGCGEGRNAVRLARRGARVLAMDVSAAALENGAKAWGGSLGALGSLGAGGAGGTPGNGGGDGGGAPGSGGTSAFPRSGGIEWRRGDARTARLAPASFDGVLACSVLHWLADEAQVADVIARLQAATGPGGVHALLMFNSGHAYRPPAGEMRMPVLLPHDWYLARYAGWTVLSASDTDSTHTHRGHEEPHTHAVTRLVARKEAHA</sequence>
<accession>A0ABP6IGY3</accession>
<dbReference type="CDD" id="cd02440">
    <property type="entry name" value="AdoMet_MTases"/>
    <property type="match status" value="1"/>
</dbReference>
<feature type="region of interest" description="Disordered" evidence="4">
    <location>
        <begin position="146"/>
        <end position="173"/>
    </location>
</feature>
<reference evidence="8" key="1">
    <citation type="journal article" date="2019" name="Int. J. Syst. Evol. Microbiol.">
        <title>The Global Catalogue of Microorganisms (GCM) 10K type strain sequencing project: providing services to taxonomists for standard genome sequencing and annotation.</title>
        <authorList>
            <consortium name="The Broad Institute Genomics Platform"/>
            <consortium name="The Broad Institute Genome Sequencing Center for Infectious Disease"/>
            <person name="Wu L."/>
            <person name="Ma J."/>
        </authorList>
    </citation>
    <scope>NUCLEOTIDE SEQUENCE [LARGE SCALE GENOMIC DNA]</scope>
    <source>
        <strain evidence="8">JCM 6242</strain>
    </source>
</reference>
<keyword evidence="1" id="KW-0489">Methyltransferase</keyword>
<dbReference type="PANTHER" id="PTHR43464:SF19">
    <property type="entry name" value="UBIQUINONE BIOSYNTHESIS O-METHYLTRANSFERASE, MITOCHONDRIAL"/>
    <property type="match status" value="1"/>
</dbReference>
<evidence type="ECO:0000256" key="3">
    <source>
        <dbReference type="ARBA" id="ARBA00022691"/>
    </source>
</evidence>
<feature type="compositionally biased region" description="Pro residues" evidence="4">
    <location>
        <begin position="54"/>
        <end position="72"/>
    </location>
</feature>
<evidence type="ECO:0000256" key="2">
    <source>
        <dbReference type="ARBA" id="ARBA00022679"/>
    </source>
</evidence>
<gene>
    <name evidence="7" type="ORF">GCM10010517_45400</name>
</gene>
<dbReference type="InterPro" id="IPR029063">
    <property type="entry name" value="SAM-dependent_MTases_sf"/>
</dbReference>
<dbReference type="InterPro" id="IPR041698">
    <property type="entry name" value="Methyltransf_25"/>
</dbReference>
<comment type="caution">
    <text evidence="7">The sequence shown here is derived from an EMBL/GenBank/DDBJ whole genome shotgun (WGS) entry which is preliminary data.</text>
</comment>
<name>A0ABP6IGY3_9ACTN</name>
<keyword evidence="8" id="KW-1185">Reference proteome</keyword>
<keyword evidence="2" id="KW-0808">Transferase</keyword>
<dbReference type="Proteomes" id="UP001500831">
    <property type="component" value="Unassembled WGS sequence"/>
</dbReference>
<evidence type="ECO:0000256" key="4">
    <source>
        <dbReference type="SAM" id="MobiDB-lite"/>
    </source>
</evidence>
<organism evidence="7 8">
    <name type="scientific">Streptosporangium fragile</name>
    <dbReference type="NCBI Taxonomy" id="46186"/>
    <lineage>
        <taxon>Bacteria</taxon>
        <taxon>Bacillati</taxon>
        <taxon>Actinomycetota</taxon>
        <taxon>Actinomycetes</taxon>
        <taxon>Streptosporangiales</taxon>
        <taxon>Streptosporangiaceae</taxon>
        <taxon>Streptosporangium</taxon>
    </lineage>
</organism>
<feature type="domain" description="Methyltransferase" evidence="6">
    <location>
        <begin position="91"/>
        <end position="127"/>
    </location>
</feature>
<proteinExistence type="predicted"/>
<feature type="region of interest" description="Disordered" evidence="4">
    <location>
        <begin position="48"/>
        <end position="86"/>
    </location>
</feature>
<feature type="domain" description="Methyltransferase type 11" evidence="5">
    <location>
        <begin position="171"/>
        <end position="215"/>
    </location>
</feature>
<protein>
    <submittedName>
        <fullName evidence="7">Uncharacterized protein</fullName>
    </submittedName>
</protein>
<evidence type="ECO:0000313" key="8">
    <source>
        <dbReference type="Proteomes" id="UP001500831"/>
    </source>
</evidence>
<dbReference type="EMBL" id="BAAAVI010000033">
    <property type="protein sequence ID" value="GAA2882244.1"/>
    <property type="molecule type" value="Genomic_DNA"/>
</dbReference>
<dbReference type="InterPro" id="IPR013216">
    <property type="entry name" value="Methyltransf_11"/>
</dbReference>
<evidence type="ECO:0000259" key="6">
    <source>
        <dbReference type="Pfam" id="PF13649"/>
    </source>
</evidence>
<evidence type="ECO:0000259" key="5">
    <source>
        <dbReference type="Pfam" id="PF08241"/>
    </source>
</evidence>
<dbReference type="SUPFAM" id="SSF53335">
    <property type="entry name" value="S-adenosyl-L-methionine-dependent methyltransferases"/>
    <property type="match status" value="1"/>
</dbReference>
<evidence type="ECO:0000256" key="1">
    <source>
        <dbReference type="ARBA" id="ARBA00022603"/>
    </source>
</evidence>
<dbReference type="Pfam" id="PF13649">
    <property type="entry name" value="Methyltransf_25"/>
    <property type="match status" value="1"/>
</dbReference>